<comment type="caution">
    <text evidence="1">The sequence shown here is derived from an EMBL/GenBank/DDBJ whole genome shotgun (WGS) entry which is preliminary data.</text>
</comment>
<protein>
    <submittedName>
        <fullName evidence="1">Uncharacterized protein</fullName>
    </submittedName>
</protein>
<gene>
    <name evidence="1" type="ORF">Dalu01_02270</name>
</gene>
<sequence length="90" mass="9471">MLTLFLNLAGQDSLTLRAPEDGPGFGRNDPQPHTRALLPGIGSVTVDLIAPHQGHAVLSPEQSVLVLLHAPEARAHPRFGKLLAGKAVQA</sequence>
<name>A0ABP9XER1_9DEIO</name>
<evidence type="ECO:0000313" key="1">
    <source>
        <dbReference type="EMBL" id="GAA5533862.1"/>
    </source>
</evidence>
<keyword evidence="2" id="KW-1185">Reference proteome</keyword>
<accession>A0ABP9XER1</accession>
<evidence type="ECO:0000313" key="2">
    <source>
        <dbReference type="Proteomes" id="UP001404956"/>
    </source>
</evidence>
<organism evidence="1 2">
    <name type="scientific">Deinococcus aluminii</name>
    <dbReference type="NCBI Taxonomy" id="1656885"/>
    <lineage>
        <taxon>Bacteria</taxon>
        <taxon>Thermotogati</taxon>
        <taxon>Deinococcota</taxon>
        <taxon>Deinococci</taxon>
        <taxon>Deinococcales</taxon>
        <taxon>Deinococcaceae</taxon>
        <taxon>Deinococcus</taxon>
    </lineage>
</organism>
<proteinExistence type="predicted"/>
<reference evidence="1 2" key="1">
    <citation type="submission" date="2024-02" db="EMBL/GenBank/DDBJ databases">
        <title>Deinococcus aluminii NBRC 112889.</title>
        <authorList>
            <person name="Ichikawa N."/>
            <person name="Katano-Makiyama Y."/>
            <person name="Hidaka K."/>
        </authorList>
    </citation>
    <scope>NUCLEOTIDE SEQUENCE [LARGE SCALE GENOMIC DNA]</scope>
    <source>
        <strain evidence="1 2">NBRC 112889</strain>
    </source>
</reference>
<dbReference type="Proteomes" id="UP001404956">
    <property type="component" value="Unassembled WGS sequence"/>
</dbReference>
<dbReference type="EMBL" id="BAABRV010000005">
    <property type="protein sequence ID" value="GAA5533862.1"/>
    <property type="molecule type" value="Genomic_DNA"/>
</dbReference>
<dbReference type="RefSeq" id="WP_345454660.1">
    <property type="nucleotide sequence ID" value="NZ_BAABRV010000005.1"/>
</dbReference>